<reference evidence="2 3" key="1">
    <citation type="submission" date="2024-09" db="EMBL/GenBank/DDBJ databases">
        <title>Rethinking Asexuality: The Enigmatic Case of Functional Sexual Genes in Lepraria (Stereocaulaceae).</title>
        <authorList>
            <person name="Doellman M."/>
            <person name="Sun Y."/>
            <person name="Barcenas-Pena A."/>
            <person name="Lumbsch H.T."/>
            <person name="Grewe F."/>
        </authorList>
    </citation>
    <scope>NUCLEOTIDE SEQUENCE [LARGE SCALE GENOMIC DNA]</scope>
    <source>
        <strain evidence="2 3">Grewe 0041</strain>
    </source>
</reference>
<evidence type="ECO:0000256" key="1">
    <source>
        <dbReference type="SAM" id="MobiDB-lite"/>
    </source>
</evidence>
<keyword evidence="3" id="KW-1185">Reference proteome</keyword>
<dbReference type="EMBL" id="JBHFEH010000002">
    <property type="protein sequence ID" value="KAL2058598.1"/>
    <property type="molecule type" value="Genomic_DNA"/>
</dbReference>
<evidence type="ECO:0000313" key="3">
    <source>
        <dbReference type="Proteomes" id="UP001590951"/>
    </source>
</evidence>
<dbReference type="Proteomes" id="UP001590951">
    <property type="component" value="Unassembled WGS sequence"/>
</dbReference>
<evidence type="ECO:0000313" key="2">
    <source>
        <dbReference type="EMBL" id="KAL2058598.1"/>
    </source>
</evidence>
<comment type="caution">
    <text evidence="2">The sequence shown here is derived from an EMBL/GenBank/DDBJ whole genome shotgun (WGS) entry which is preliminary data.</text>
</comment>
<feature type="region of interest" description="Disordered" evidence="1">
    <location>
        <begin position="47"/>
        <end position="66"/>
    </location>
</feature>
<proteinExistence type="predicted"/>
<dbReference type="Gene3D" id="3.40.50.720">
    <property type="entry name" value="NAD(P)-binding Rossmann-like Domain"/>
    <property type="match status" value="1"/>
</dbReference>
<gene>
    <name evidence="2" type="ORF">ABVK25_001326</name>
</gene>
<protein>
    <submittedName>
        <fullName evidence="2">Uncharacterized protein</fullName>
    </submittedName>
</protein>
<sequence>MNPAAHIQAATVPEASHRRFVISKGQTSSHQITEALRKNILELENRTPVGKPGNEGLSPNAYSADSSEAERISGIKFRNAKETFVDLGKQLLAIEAQQQA</sequence>
<accession>A0ABR4BQW1</accession>
<organism evidence="2 3">
    <name type="scientific">Lepraria finkii</name>
    <dbReference type="NCBI Taxonomy" id="1340010"/>
    <lineage>
        <taxon>Eukaryota</taxon>
        <taxon>Fungi</taxon>
        <taxon>Dikarya</taxon>
        <taxon>Ascomycota</taxon>
        <taxon>Pezizomycotina</taxon>
        <taxon>Lecanoromycetes</taxon>
        <taxon>OSLEUM clade</taxon>
        <taxon>Lecanoromycetidae</taxon>
        <taxon>Lecanorales</taxon>
        <taxon>Lecanorineae</taxon>
        <taxon>Stereocaulaceae</taxon>
        <taxon>Lepraria</taxon>
    </lineage>
</organism>
<name>A0ABR4BQW1_9LECA</name>